<reference evidence="2 3" key="1">
    <citation type="submission" date="2018-07" db="EMBL/GenBank/DDBJ databases">
        <title>Genome analysis of Larkinella rosea.</title>
        <authorList>
            <person name="Zhou Z."/>
            <person name="Wang G."/>
        </authorList>
    </citation>
    <scope>NUCLEOTIDE SEQUENCE [LARGE SCALE GENOMIC DNA]</scope>
    <source>
        <strain evidence="3">zzj9</strain>
    </source>
</reference>
<evidence type="ECO:0000313" key="2">
    <source>
        <dbReference type="EMBL" id="RCR65570.1"/>
    </source>
</evidence>
<dbReference type="EMBL" id="QOWE01000041">
    <property type="protein sequence ID" value="RCR65570.1"/>
    <property type="molecule type" value="Genomic_DNA"/>
</dbReference>
<evidence type="ECO:0000313" key="3">
    <source>
        <dbReference type="Proteomes" id="UP000253383"/>
    </source>
</evidence>
<dbReference type="Proteomes" id="UP000253383">
    <property type="component" value="Unassembled WGS sequence"/>
</dbReference>
<dbReference type="InterPro" id="IPR049236">
    <property type="entry name" value="DUF6850"/>
</dbReference>
<organism evidence="2 3">
    <name type="scientific">Larkinella punicea</name>
    <dbReference type="NCBI Taxonomy" id="2315727"/>
    <lineage>
        <taxon>Bacteria</taxon>
        <taxon>Pseudomonadati</taxon>
        <taxon>Bacteroidota</taxon>
        <taxon>Cytophagia</taxon>
        <taxon>Cytophagales</taxon>
        <taxon>Spirosomataceae</taxon>
        <taxon>Larkinella</taxon>
    </lineage>
</organism>
<feature type="domain" description="DUF6850" evidence="1">
    <location>
        <begin position="47"/>
        <end position="493"/>
    </location>
</feature>
<gene>
    <name evidence="2" type="ORF">DUE52_31385</name>
</gene>
<protein>
    <recommendedName>
        <fullName evidence="1">DUF6850 domain-containing protein</fullName>
    </recommendedName>
</protein>
<name>A0A368JD13_9BACT</name>
<dbReference type="AlphaFoldDB" id="A0A368JD13"/>
<accession>A0A368JD13</accession>
<evidence type="ECO:0000259" key="1">
    <source>
        <dbReference type="Pfam" id="PF21012"/>
    </source>
</evidence>
<proteinExistence type="predicted"/>
<keyword evidence="3" id="KW-1185">Reference proteome</keyword>
<dbReference type="Pfam" id="PF21012">
    <property type="entry name" value="DUF6850"/>
    <property type="match status" value="1"/>
</dbReference>
<sequence length="494" mass="56954">MRYCFWVTIFVLVFKRSLLWAQLPDSSLGVRHRFAMPLNVWMIAGNPAGLPAASWPNYIRTGLSSDHRAGDFRRPQEPEVVRAGSFSTEGLRRLGDWAVSGRFRYRKHADQNQRWGNTADPLSGNPFVWADEYGGDWQRDHIQTEVHAGRVINDRVTGGLSIRYDLGQGARQNDPRPFYRFRDLSLRPSFLWQLSRRHWLGVWAEYRHTLEENQIGYYAIQTPQLYRLRGLGTFDRSPVVSSDRLVTGRWFGGSMQTGVRLDHNRHLTGMVSVHFGSENTGEGIAVERPNGRYEERRWEGKLAMDWMRSDGLRRLNLSASRRSGDGTDPIFKAINVGFTRQEIQLEVLQNRQRTHSARQVSAQVGYTHQEAYNILNQTNWAIHQVHVRTNYLIRMPLRGRWVAFAEPVLAMVYAPHRSYQALRPTELTPLLVKPDFSVRSANYGQLGGEAGVDCRLRNSWLRVAFEGQWEQPFQGIDDVTGHRSFSSLSIQFFH</sequence>
<comment type="caution">
    <text evidence="2">The sequence shown here is derived from an EMBL/GenBank/DDBJ whole genome shotgun (WGS) entry which is preliminary data.</text>
</comment>